<dbReference type="AlphaFoldDB" id="A0A848LK09"/>
<reference evidence="2 3" key="1">
    <citation type="submission" date="2020-04" db="EMBL/GenBank/DDBJ databases">
        <title>Draft genome of Pyxidicoccus fallax type strain.</title>
        <authorList>
            <person name="Whitworth D.E."/>
        </authorList>
    </citation>
    <scope>NUCLEOTIDE SEQUENCE [LARGE SCALE GENOMIC DNA]</scope>
    <source>
        <strain evidence="2 3">DSM 14698</strain>
    </source>
</reference>
<gene>
    <name evidence="2" type="ORF">HG543_25030</name>
</gene>
<accession>A0A848LK09</accession>
<protein>
    <recommendedName>
        <fullName evidence="1">Immunity MXAN-0049 protein domain-containing protein</fullName>
    </recommendedName>
</protein>
<name>A0A848LK09_9BACT</name>
<organism evidence="2 3">
    <name type="scientific">Pyxidicoccus fallax</name>
    <dbReference type="NCBI Taxonomy" id="394095"/>
    <lineage>
        <taxon>Bacteria</taxon>
        <taxon>Pseudomonadati</taxon>
        <taxon>Myxococcota</taxon>
        <taxon>Myxococcia</taxon>
        <taxon>Myxococcales</taxon>
        <taxon>Cystobacterineae</taxon>
        <taxon>Myxococcaceae</taxon>
        <taxon>Pyxidicoccus</taxon>
    </lineage>
</organism>
<evidence type="ECO:0000313" key="2">
    <source>
        <dbReference type="EMBL" id="NMO18097.1"/>
    </source>
</evidence>
<feature type="domain" description="Immunity MXAN-0049 protein" evidence="1">
    <location>
        <begin position="73"/>
        <end position="194"/>
    </location>
</feature>
<dbReference type="Proteomes" id="UP000518300">
    <property type="component" value="Unassembled WGS sequence"/>
</dbReference>
<proteinExistence type="predicted"/>
<evidence type="ECO:0000259" key="1">
    <source>
        <dbReference type="Pfam" id="PF07791"/>
    </source>
</evidence>
<evidence type="ECO:0000313" key="3">
    <source>
        <dbReference type="Proteomes" id="UP000518300"/>
    </source>
</evidence>
<keyword evidence="3" id="KW-1185">Reference proteome</keyword>
<dbReference type="InterPro" id="IPR012433">
    <property type="entry name" value="Imm11"/>
</dbReference>
<dbReference type="Pfam" id="PF07791">
    <property type="entry name" value="Imm11"/>
    <property type="match status" value="1"/>
</dbReference>
<comment type="caution">
    <text evidence="2">The sequence shown here is derived from an EMBL/GenBank/DDBJ whole genome shotgun (WGS) entry which is preliminary data.</text>
</comment>
<dbReference type="EMBL" id="JABBJJ010000123">
    <property type="protein sequence ID" value="NMO18097.1"/>
    <property type="molecule type" value="Genomic_DNA"/>
</dbReference>
<sequence>MSRSLVAMRYFKLSDDMDIPGRWELGTPTDAQGQDAGSWLFMRGEGVQVEGPLRVPIYQPGRSLDFSLADAGAVPVVTARVATLLSSLAPHDVQLFPAEVDTRREPYFLVNVTRLVRCIDDEASEEVRYWKPEDGRPEKVGRYRAVAGMRIDPNKVGDARVFRTWGWTISLIVSQDIKDALEREALTGMRFQEVTGVLGPRTSQPPRT</sequence>